<evidence type="ECO:0000313" key="2">
    <source>
        <dbReference type="EMBL" id="RON35451.1"/>
    </source>
</evidence>
<evidence type="ECO:0008006" key="4">
    <source>
        <dbReference type="Google" id="ProtNLM"/>
    </source>
</evidence>
<keyword evidence="1" id="KW-1133">Transmembrane helix</keyword>
<gene>
    <name evidence="2" type="ORF">BK664_21490</name>
</gene>
<feature type="transmembrane region" description="Helical" evidence="1">
    <location>
        <begin position="52"/>
        <end position="75"/>
    </location>
</feature>
<dbReference type="AlphaFoldDB" id="A0A423JCK2"/>
<reference evidence="2 3" key="1">
    <citation type="submission" date="2016-10" db="EMBL/GenBank/DDBJ databases">
        <title>Comparative genome analysis of multiple Pseudomonas spp. focuses on biocontrol and plant growth promoting traits.</title>
        <authorList>
            <person name="Tao X.-Y."/>
            <person name="Taylor C.G."/>
        </authorList>
    </citation>
    <scope>NUCLEOTIDE SEQUENCE [LARGE SCALE GENOMIC DNA]</scope>
    <source>
        <strain evidence="2 3">38D4</strain>
    </source>
</reference>
<keyword evidence="1" id="KW-0812">Transmembrane</keyword>
<feature type="transmembrane region" description="Helical" evidence="1">
    <location>
        <begin position="96"/>
        <end position="116"/>
    </location>
</feature>
<feature type="transmembrane region" description="Helical" evidence="1">
    <location>
        <begin position="21"/>
        <end position="40"/>
    </location>
</feature>
<evidence type="ECO:0000256" key="1">
    <source>
        <dbReference type="SAM" id="Phobius"/>
    </source>
</evidence>
<dbReference type="Proteomes" id="UP000286351">
    <property type="component" value="Unassembled WGS sequence"/>
</dbReference>
<sequence length="155" mass="17268">MKFTNDSAQNIRKSECCANPNFFRVALWSPLLVMLALTLVEQGDEYAAVLDLQQMLLIYVLTFGIPAYIAFALWAMRALNGKTEQQILKSVWRAPLTFIPFYAVPWVIYGLAHVLLGSLAGFSMMVGCLAFLPYLLIAGYVVSGLTVALYRTVFS</sequence>
<dbReference type="RefSeq" id="WP_259696395.1">
    <property type="nucleotide sequence ID" value="NZ_MOBO01000021.1"/>
</dbReference>
<comment type="caution">
    <text evidence="2">The sequence shown here is derived from an EMBL/GenBank/DDBJ whole genome shotgun (WGS) entry which is preliminary data.</text>
</comment>
<name>A0A423JCK2_9PSED</name>
<evidence type="ECO:0000313" key="3">
    <source>
        <dbReference type="Proteomes" id="UP000286351"/>
    </source>
</evidence>
<protein>
    <recommendedName>
        <fullName evidence="4">YIP1 family protein</fullName>
    </recommendedName>
</protein>
<organism evidence="2 3">
    <name type="scientific">Pseudomonas brassicacearum</name>
    <dbReference type="NCBI Taxonomy" id="930166"/>
    <lineage>
        <taxon>Bacteria</taxon>
        <taxon>Pseudomonadati</taxon>
        <taxon>Pseudomonadota</taxon>
        <taxon>Gammaproteobacteria</taxon>
        <taxon>Pseudomonadales</taxon>
        <taxon>Pseudomonadaceae</taxon>
        <taxon>Pseudomonas</taxon>
    </lineage>
</organism>
<accession>A0A423JCK2</accession>
<feature type="transmembrane region" description="Helical" evidence="1">
    <location>
        <begin position="122"/>
        <end position="150"/>
    </location>
</feature>
<dbReference type="EMBL" id="MOBO01000021">
    <property type="protein sequence ID" value="RON35451.1"/>
    <property type="molecule type" value="Genomic_DNA"/>
</dbReference>
<proteinExistence type="predicted"/>
<keyword evidence="1" id="KW-0472">Membrane</keyword>